<reference evidence="1 2" key="1">
    <citation type="journal article" date="2016" name="Nat. Commun.">
        <title>Thousands of microbial genomes shed light on interconnected biogeochemical processes in an aquifer system.</title>
        <authorList>
            <person name="Anantharaman K."/>
            <person name="Brown C.T."/>
            <person name="Hug L.A."/>
            <person name="Sharon I."/>
            <person name="Castelle C.J."/>
            <person name="Probst A.J."/>
            <person name="Thomas B.C."/>
            <person name="Singh A."/>
            <person name="Wilkins M.J."/>
            <person name="Karaoz U."/>
            <person name="Brodie E.L."/>
            <person name="Williams K.H."/>
            <person name="Hubbard S.S."/>
            <person name="Banfield J.F."/>
        </authorList>
    </citation>
    <scope>NUCLEOTIDE SEQUENCE [LARGE SCALE GENOMIC DNA]</scope>
</reference>
<dbReference type="Proteomes" id="UP000177763">
    <property type="component" value="Unassembled WGS sequence"/>
</dbReference>
<evidence type="ECO:0000313" key="1">
    <source>
        <dbReference type="EMBL" id="OGC57210.1"/>
    </source>
</evidence>
<evidence type="ECO:0000313" key="2">
    <source>
        <dbReference type="Proteomes" id="UP000177763"/>
    </source>
</evidence>
<dbReference type="PANTHER" id="PTHR43405:SF1">
    <property type="entry name" value="GLYCOSYL HYDROLASE DIGH"/>
    <property type="match status" value="1"/>
</dbReference>
<name>A0A1F4VJR7_UNCKA</name>
<accession>A0A1F4VJR7</accession>
<dbReference type="STRING" id="1802630.A3H26_02095"/>
<dbReference type="AlphaFoldDB" id="A0A1F4VJR7"/>
<dbReference type="Gene3D" id="3.20.20.80">
    <property type="entry name" value="Glycosidases"/>
    <property type="match status" value="1"/>
</dbReference>
<comment type="caution">
    <text evidence="1">The sequence shown here is derived from an EMBL/GenBank/DDBJ whole genome shotgun (WGS) entry which is preliminary data.</text>
</comment>
<dbReference type="InterPro" id="IPR052177">
    <property type="entry name" value="Divisome_Glycosyl_Hydrolase"/>
</dbReference>
<evidence type="ECO:0008006" key="3">
    <source>
        <dbReference type="Google" id="ProtNLM"/>
    </source>
</evidence>
<organism evidence="1 2">
    <name type="scientific">candidate division WWE3 bacterium RIFCSPLOWO2_12_FULL_36_10</name>
    <dbReference type="NCBI Taxonomy" id="1802630"/>
    <lineage>
        <taxon>Bacteria</taxon>
        <taxon>Katanobacteria</taxon>
    </lineage>
</organism>
<protein>
    <recommendedName>
        <fullName evidence="3">DUF4015 domain-containing protein</fullName>
    </recommendedName>
</protein>
<dbReference type="PANTHER" id="PTHR43405">
    <property type="entry name" value="GLYCOSYL HYDROLASE DIGH"/>
    <property type="match status" value="1"/>
</dbReference>
<dbReference type="EMBL" id="MEVN01000019">
    <property type="protein sequence ID" value="OGC57210.1"/>
    <property type="molecule type" value="Genomic_DNA"/>
</dbReference>
<sequence length="315" mass="36219">MHKSIFLDSLNNTQEALKSITLDSIFIGSKLFSTESISSLRSIVKDTHIYADVPVFCGEDLVKLFPDAVIIEAFGKDLVKDGISFVCPTHSGVREYFQKRITDLLKLDINGIWLDCARYPTVWDKSNPIIYDTCYCKRCISLFEKHIGEKIVGTTLEDKFLHIDGSYYIEWLRFKCDQITSIVELARKTITNSKKEMKLGIFVVPWEDSEYSAGIKRILGINIEQISPLVETVSPMLYHKMCGKDVEWVKEKVNYYWNLGKPFLPLIQTGDVSLDEFKKSMEFAILKPSAGVCVFYLDDLIKQREKVDIVLDFFR</sequence>
<gene>
    <name evidence="1" type="ORF">A3H26_02095</name>
</gene>
<proteinExistence type="predicted"/>